<dbReference type="InterPro" id="IPR042099">
    <property type="entry name" value="ANL_N_sf"/>
</dbReference>
<evidence type="ECO:0000256" key="5">
    <source>
        <dbReference type="ARBA" id="ARBA00022598"/>
    </source>
</evidence>
<sequence length="110" mass="12238">MVEILGYLNDPVSTKTTIDEEGWLHTGDIGFINEDDELFIVNRLKEIIKYKGFQVALAEISALLLTHPTISDAAVVPMIDEKAGEVPVAFVVRLNGFTTTEEEIKQFVSK</sequence>
<keyword evidence="6" id="KW-0547">Nucleotide-binding</keyword>
<dbReference type="InterPro" id="IPR045851">
    <property type="entry name" value="AMP-bd_C_sf"/>
</dbReference>
<keyword evidence="8" id="KW-0587">Phenylpropanoid metabolism</keyword>
<evidence type="ECO:0000259" key="12">
    <source>
        <dbReference type="Pfam" id="PF13193"/>
    </source>
</evidence>
<keyword evidence="7" id="KW-0067">ATP-binding</keyword>
<comment type="similarity">
    <text evidence="3">Belongs to the ATP-dependent AMP-binding enzyme family.</text>
</comment>
<keyword evidence="14" id="KW-1185">Reference proteome</keyword>
<dbReference type="Gene3D" id="3.30.300.30">
    <property type="match status" value="1"/>
</dbReference>
<evidence type="ECO:0000256" key="1">
    <source>
        <dbReference type="ARBA" id="ARBA00001946"/>
    </source>
</evidence>
<reference evidence="13" key="2">
    <citation type="submission" date="2022-03" db="EMBL/GenBank/DDBJ databases">
        <title>Draft title - Genomic analysis of global carrot germplasm unveils the trajectory of domestication and the origin of high carotenoid orange carrot.</title>
        <authorList>
            <person name="Iorizzo M."/>
            <person name="Ellison S."/>
            <person name="Senalik D."/>
            <person name="Macko-Podgorni A."/>
            <person name="Grzebelus D."/>
            <person name="Bostan H."/>
            <person name="Rolling W."/>
            <person name="Curaba J."/>
            <person name="Simon P."/>
        </authorList>
    </citation>
    <scope>NUCLEOTIDE SEQUENCE</scope>
    <source>
        <tissue evidence="13">Leaf</tissue>
    </source>
</reference>
<dbReference type="Gene3D" id="3.40.50.12780">
    <property type="entry name" value="N-terminal domain of ligase-like"/>
    <property type="match status" value="1"/>
</dbReference>
<keyword evidence="5" id="KW-0436">Ligase</keyword>
<evidence type="ECO:0000256" key="7">
    <source>
        <dbReference type="ARBA" id="ARBA00022840"/>
    </source>
</evidence>
<evidence type="ECO:0000256" key="3">
    <source>
        <dbReference type="ARBA" id="ARBA00006432"/>
    </source>
</evidence>
<comment type="catalytic activity">
    <reaction evidence="9">
        <text>(E)-4-coumarate + ATP + H(+) = (E)-4-coumaroyl-AMP + diphosphate</text>
        <dbReference type="Rhea" id="RHEA:72419"/>
        <dbReference type="ChEBI" id="CHEBI:12876"/>
        <dbReference type="ChEBI" id="CHEBI:15378"/>
        <dbReference type="ChEBI" id="CHEBI:30616"/>
        <dbReference type="ChEBI" id="CHEBI:33019"/>
        <dbReference type="ChEBI" id="CHEBI:192348"/>
    </reaction>
    <physiologicalReaction direction="left-to-right" evidence="9">
        <dbReference type="Rhea" id="RHEA:72420"/>
    </physiologicalReaction>
</comment>
<evidence type="ECO:0000256" key="8">
    <source>
        <dbReference type="ARBA" id="ARBA00023051"/>
    </source>
</evidence>
<evidence type="ECO:0000256" key="10">
    <source>
        <dbReference type="ARBA" id="ARBA00034223"/>
    </source>
</evidence>
<dbReference type="EC" id="6.2.1.12" evidence="4"/>
<reference evidence="13" key="1">
    <citation type="journal article" date="2016" name="Nat. Genet.">
        <title>A high-quality carrot genome assembly provides new insights into carotenoid accumulation and asterid genome evolution.</title>
        <authorList>
            <person name="Iorizzo M."/>
            <person name="Ellison S."/>
            <person name="Senalik D."/>
            <person name="Zeng P."/>
            <person name="Satapoomin P."/>
            <person name="Huang J."/>
            <person name="Bowman M."/>
            <person name="Iovene M."/>
            <person name="Sanseverino W."/>
            <person name="Cavagnaro P."/>
            <person name="Yildiz M."/>
            <person name="Macko-Podgorni A."/>
            <person name="Moranska E."/>
            <person name="Grzebelus E."/>
            <person name="Grzebelus D."/>
            <person name="Ashrafi H."/>
            <person name="Zheng Z."/>
            <person name="Cheng S."/>
            <person name="Spooner D."/>
            <person name="Van Deynze A."/>
            <person name="Simon P."/>
        </authorList>
    </citation>
    <scope>NUCLEOTIDE SEQUENCE</scope>
    <source>
        <tissue evidence="13">Leaf</tissue>
    </source>
</reference>
<evidence type="ECO:0000256" key="11">
    <source>
        <dbReference type="ARBA" id="ARBA00034252"/>
    </source>
</evidence>
<dbReference type="Pfam" id="PF13193">
    <property type="entry name" value="AMP-binding_C"/>
    <property type="match status" value="1"/>
</dbReference>
<comment type="catalytic activity">
    <reaction evidence="11">
        <text>(E)-4-coumarate + ATP + CoA = (E)-4-coumaroyl-CoA + AMP + diphosphate</text>
        <dbReference type="Rhea" id="RHEA:19641"/>
        <dbReference type="ChEBI" id="CHEBI:12876"/>
        <dbReference type="ChEBI" id="CHEBI:30616"/>
        <dbReference type="ChEBI" id="CHEBI:33019"/>
        <dbReference type="ChEBI" id="CHEBI:57287"/>
        <dbReference type="ChEBI" id="CHEBI:85008"/>
        <dbReference type="ChEBI" id="CHEBI:456215"/>
        <dbReference type="EC" id="6.2.1.12"/>
    </reaction>
    <physiologicalReaction direction="left-to-right" evidence="11">
        <dbReference type="Rhea" id="RHEA:19642"/>
    </physiologicalReaction>
</comment>
<dbReference type="PANTHER" id="PTHR24096:SF406">
    <property type="entry name" value="4-COUMARATE--COA LIGASE 2"/>
    <property type="match status" value="1"/>
</dbReference>
<evidence type="ECO:0000256" key="4">
    <source>
        <dbReference type="ARBA" id="ARBA00012959"/>
    </source>
</evidence>
<evidence type="ECO:0000256" key="9">
    <source>
        <dbReference type="ARBA" id="ARBA00034219"/>
    </source>
</evidence>
<gene>
    <name evidence="13" type="ORF">DCAR_0205605</name>
</gene>
<dbReference type="PANTHER" id="PTHR24096">
    <property type="entry name" value="LONG-CHAIN-FATTY-ACID--COA LIGASE"/>
    <property type="match status" value="1"/>
</dbReference>
<evidence type="ECO:0000313" key="14">
    <source>
        <dbReference type="Proteomes" id="UP000077755"/>
    </source>
</evidence>
<dbReference type="InterPro" id="IPR025110">
    <property type="entry name" value="AMP-bd_C"/>
</dbReference>
<dbReference type="EMBL" id="CP093344">
    <property type="protein sequence ID" value="WOG86401.1"/>
    <property type="molecule type" value="Genomic_DNA"/>
</dbReference>
<name>A0AAF1ANA0_DAUCS</name>
<proteinExistence type="inferred from homology"/>
<comment type="catalytic activity">
    <reaction evidence="10">
        <text>(E)-4-coumaroyl-AMP + CoA = (E)-4-coumaroyl-CoA + AMP + H(+)</text>
        <dbReference type="Rhea" id="RHEA:72423"/>
        <dbReference type="ChEBI" id="CHEBI:15378"/>
        <dbReference type="ChEBI" id="CHEBI:57287"/>
        <dbReference type="ChEBI" id="CHEBI:85008"/>
        <dbReference type="ChEBI" id="CHEBI:192348"/>
        <dbReference type="ChEBI" id="CHEBI:456215"/>
    </reaction>
    <physiologicalReaction direction="left-to-right" evidence="10">
        <dbReference type="Rhea" id="RHEA:72424"/>
    </physiologicalReaction>
</comment>
<comment type="cofactor">
    <cofactor evidence="1">
        <name>Mg(2+)</name>
        <dbReference type="ChEBI" id="CHEBI:18420"/>
    </cofactor>
</comment>
<dbReference type="Proteomes" id="UP000077755">
    <property type="component" value="Chromosome 2"/>
</dbReference>
<dbReference type="AlphaFoldDB" id="A0AAF1ANA0"/>
<evidence type="ECO:0000313" key="13">
    <source>
        <dbReference type="EMBL" id="WOG86401.1"/>
    </source>
</evidence>
<evidence type="ECO:0000256" key="6">
    <source>
        <dbReference type="ARBA" id="ARBA00022741"/>
    </source>
</evidence>
<feature type="domain" description="AMP-binding enzyme C-terminal" evidence="12">
    <location>
        <begin position="59"/>
        <end position="109"/>
    </location>
</feature>
<protein>
    <recommendedName>
        <fullName evidence="4">4-coumarate--CoA ligase</fullName>
        <ecNumber evidence="4">6.2.1.12</ecNumber>
    </recommendedName>
</protein>
<organism evidence="13 14">
    <name type="scientific">Daucus carota subsp. sativus</name>
    <name type="common">Carrot</name>
    <dbReference type="NCBI Taxonomy" id="79200"/>
    <lineage>
        <taxon>Eukaryota</taxon>
        <taxon>Viridiplantae</taxon>
        <taxon>Streptophyta</taxon>
        <taxon>Embryophyta</taxon>
        <taxon>Tracheophyta</taxon>
        <taxon>Spermatophyta</taxon>
        <taxon>Magnoliopsida</taxon>
        <taxon>eudicotyledons</taxon>
        <taxon>Gunneridae</taxon>
        <taxon>Pentapetalae</taxon>
        <taxon>asterids</taxon>
        <taxon>campanulids</taxon>
        <taxon>Apiales</taxon>
        <taxon>Apiaceae</taxon>
        <taxon>Apioideae</taxon>
        <taxon>Scandiceae</taxon>
        <taxon>Daucinae</taxon>
        <taxon>Daucus</taxon>
        <taxon>Daucus sect. Daucus</taxon>
    </lineage>
</organism>
<comment type="pathway">
    <text evidence="2">Phytoalexin biosynthesis; 3,4',5-trihydroxystilbene biosynthesis; 3,4',5-trihydroxystilbene from trans-4-coumarate: step 1/2.</text>
</comment>
<accession>A0AAF1ANA0</accession>
<dbReference type="GO" id="GO:0009698">
    <property type="term" value="P:phenylpropanoid metabolic process"/>
    <property type="evidence" value="ECO:0007669"/>
    <property type="project" value="UniProtKB-KW"/>
</dbReference>
<dbReference type="GO" id="GO:0016207">
    <property type="term" value="F:4-coumarate-CoA ligase activity"/>
    <property type="evidence" value="ECO:0007669"/>
    <property type="project" value="UniProtKB-EC"/>
</dbReference>
<dbReference type="SUPFAM" id="SSF56801">
    <property type="entry name" value="Acetyl-CoA synthetase-like"/>
    <property type="match status" value="1"/>
</dbReference>
<dbReference type="GO" id="GO:0005524">
    <property type="term" value="F:ATP binding"/>
    <property type="evidence" value="ECO:0007669"/>
    <property type="project" value="UniProtKB-KW"/>
</dbReference>
<evidence type="ECO:0000256" key="2">
    <source>
        <dbReference type="ARBA" id="ARBA00004930"/>
    </source>
</evidence>